<proteinExistence type="predicted"/>
<evidence type="ECO:0000313" key="4">
    <source>
        <dbReference type="Proteomes" id="UP001570417"/>
    </source>
</evidence>
<keyword evidence="1" id="KW-0812">Transmembrane</keyword>
<name>A0ABV4N7U6_9VIBR</name>
<dbReference type="InterPro" id="IPR012495">
    <property type="entry name" value="TadE-like_dom"/>
</dbReference>
<accession>A0ABV4N7U6</accession>
<evidence type="ECO:0000256" key="1">
    <source>
        <dbReference type="SAM" id="Phobius"/>
    </source>
</evidence>
<gene>
    <name evidence="3" type="ORF">AB4566_03755</name>
</gene>
<dbReference type="Proteomes" id="UP001570417">
    <property type="component" value="Unassembled WGS sequence"/>
</dbReference>
<comment type="caution">
    <text evidence="3">The sequence shown here is derived from an EMBL/GenBank/DDBJ whole genome shotgun (WGS) entry which is preliminary data.</text>
</comment>
<dbReference type="RefSeq" id="WP_372264946.1">
    <property type="nucleotide sequence ID" value="NZ_JBFRUW010000005.1"/>
</dbReference>
<keyword evidence="1" id="KW-1133">Transmembrane helix</keyword>
<dbReference type="Pfam" id="PF07811">
    <property type="entry name" value="TadE"/>
    <property type="match status" value="1"/>
</dbReference>
<evidence type="ECO:0000313" key="3">
    <source>
        <dbReference type="EMBL" id="MFA0567381.1"/>
    </source>
</evidence>
<sequence length="149" mass="16022">MKNMKSCLQHQKGLAAIEVTLTLPVLLILLMSISEIGNMFTQYNNLTKVVQSGSRFAVTQSYGTAGVTCTDITDKLSDIRNVVVYGDIDGGQTSALESMQVSDVSVSCSSSGLVTVAANYSYTPKMAEKIPFTDFSLTFPMSASSINHF</sequence>
<feature type="transmembrane region" description="Helical" evidence="1">
    <location>
        <begin position="12"/>
        <end position="33"/>
    </location>
</feature>
<keyword evidence="1" id="KW-0472">Membrane</keyword>
<organism evidence="3 4">
    <name type="scientific">Vibrio gallaecicus</name>
    <dbReference type="NCBI Taxonomy" id="552386"/>
    <lineage>
        <taxon>Bacteria</taxon>
        <taxon>Pseudomonadati</taxon>
        <taxon>Pseudomonadota</taxon>
        <taxon>Gammaproteobacteria</taxon>
        <taxon>Vibrionales</taxon>
        <taxon>Vibrionaceae</taxon>
        <taxon>Vibrio</taxon>
    </lineage>
</organism>
<dbReference type="EMBL" id="JBFRUW010000005">
    <property type="protein sequence ID" value="MFA0567381.1"/>
    <property type="molecule type" value="Genomic_DNA"/>
</dbReference>
<evidence type="ECO:0000259" key="2">
    <source>
        <dbReference type="Pfam" id="PF07811"/>
    </source>
</evidence>
<keyword evidence="4" id="KW-1185">Reference proteome</keyword>
<reference evidence="3 4" key="1">
    <citation type="journal article" date="2024" name="ISME J.">
        <title>Tailless and filamentous prophages are predominant in marine Vibrio.</title>
        <authorList>
            <person name="Steensen K."/>
            <person name="Seneca J."/>
            <person name="Bartlau N."/>
            <person name="Yu X.A."/>
            <person name="Hussain F.A."/>
            <person name="Polz M.F."/>
        </authorList>
    </citation>
    <scope>NUCLEOTIDE SEQUENCE [LARGE SCALE GENOMIC DNA]</scope>
    <source>
        <strain evidence="3 4">10N.222.51.A1</strain>
    </source>
</reference>
<protein>
    <submittedName>
        <fullName evidence="3">TadE/TadG family type IV pilus assembly protein</fullName>
    </submittedName>
</protein>
<feature type="domain" description="TadE-like" evidence="2">
    <location>
        <begin position="13"/>
        <end position="55"/>
    </location>
</feature>